<evidence type="ECO:0000256" key="3">
    <source>
        <dbReference type="PIRSR" id="PIRSR601559-50"/>
    </source>
</evidence>
<dbReference type="Proteomes" id="UP001162834">
    <property type="component" value="Chromosome"/>
</dbReference>
<dbReference type="KEGG" id="sbae:DSM104329_00044"/>
<dbReference type="PROSITE" id="PS51347">
    <property type="entry name" value="PHOSPHOTRIESTERASE_2"/>
    <property type="match status" value="1"/>
</dbReference>
<organism evidence="6 7">
    <name type="scientific">Capillimicrobium parvum</name>
    <dbReference type="NCBI Taxonomy" id="2884022"/>
    <lineage>
        <taxon>Bacteria</taxon>
        <taxon>Bacillati</taxon>
        <taxon>Actinomycetota</taxon>
        <taxon>Thermoleophilia</taxon>
        <taxon>Solirubrobacterales</taxon>
        <taxon>Capillimicrobiaceae</taxon>
        <taxon>Capillimicrobium</taxon>
    </lineage>
</organism>
<dbReference type="PANTHER" id="PTHR10819:SF3">
    <property type="entry name" value="PHOSPHOTRIESTERASE-RELATED PROTEIN"/>
    <property type="match status" value="1"/>
</dbReference>
<dbReference type="GO" id="GO:0008270">
    <property type="term" value="F:zinc ion binding"/>
    <property type="evidence" value="ECO:0007669"/>
    <property type="project" value="InterPro"/>
</dbReference>
<evidence type="ECO:0000256" key="1">
    <source>
        <dbReference type="ARBA" id="ARBA00022723"/>
    </source>
</evidence>
<feature type="binding site" evidence="4">
    <location>
        <position position="22"/>
    </location>
    <ligand>
        <name>Zn(2+)</name>
        <dbReference type="ChEBI" id="CHEBI:29105"/>
        <label>1</label>
    </ligand>
</feature>
<comment type="cofactor">
    <cofactor evidence="4">
        <name>a divalent metal cation</name>
        <dbReference type="ChEBI" id="CHEBI:60240"/>
    </cofactor>
    <text evidence="4">Binds 2 divalent metal cations per subunit.</text>
</comment>
<feature type="modified residue" description="N6-carboxylysine" evidence="3 5">
    <location>
        <position position="143"/>
    </location>
</feature>
<keyword evidence="1 4" id="KW-0479">Metal-binding</keyword>
<protein>
    <submittedName>
        <fullName evidence="6">Phosphotriesterase homology protein</fullName>
    </submittedName>
</protein>
<dbReference type="SUPFAM" id="SSF51556">
    <property type="entry name" value="Metallo-dependent hydrolases"/>
    <property type="match status" value="1"/>
</dbReference>
<dbReference type="InterPro" id="IPR032466">
    <property type="entry name" value="Metal_Hydrolase"/>
</dbReference>
<feature type="binding site" description="via carbamate group" evidence="4">
    <location>
        <position position="143"/>
    </location>
    <ligand>
        <name>Zn(2+)</name>
        <dbReference type="ChEBI" id="CHEBI:29105"/>
        <label>1</label>
    </ligand>
</feature>
<feature type="binding site" description="via carbamate group" evidence="4">
    <location>
        <position position="143"/>
    </location>
    <ligand>
        <name>Zn(2+)</name>
        <dbReference type="ChEBI" id="CHEBI:29105"/>
        <label>2</label>
    </ligand>
</feature>
<accession>A0A9E6XRR9</accession>
<dbReference type="PANTHER" id="PTHR10819">
    <property type="entry name" value="PHOSPHOTRIESTERASE-RELATED"/>
    <property type="match status" value="1"/>
</dbReference>
<dbReference type="Gene3D" id="3.20.20.140">
    <property type="entry name" value="Metal-dependent hydrolases"/>
    <property type="match status" value="1"/>
</dbReference>
<keyword evidence="7" id="KW-1185">Reference proteome</keyword>
<sequence>MSQVETVRGPVDVQSLGATLMHEHIVNVTHEVAHDYPHLSWPEGRDAVVRSAVRQLQAVKESGIDTVVDATAFGHGRDVALVKRVNEQVDINIVVSTGYYTYGEAPFFVHLRPPAGRDVLVDMFVHDIREGVAETGVKAGLIKCATDRPGMTPVIERVLRACARAHRETGVPISTHTVAGDRNGLDQQRIFTEEGVDLTRVIIGHSGDSTDIEYLKRLMDAGSVIGADRFGLYGEGFPDMQQRVATVARLCELGYADRIVLSHDYTIHTDWYDLAAPPIEMPAVWVQTHISGDVLPALREHGVTDEQIDMMLVGNPARVLGARGGY</sequence>
<dbReference type="AlphaFoldDB" id="A0A9E6XRR9"/>
<dbReference type="InterPro" id="IPR001559">
    <property type="entry name" value="Phosphotriesterase"/>
</dbReference>
<gene>
    <name evidence="6" type="primary">php_1</name>
    <name evidence="6" type="ORF">DSM104329_00044</name>
</gene>
<feature type="binding site" evidence="4">
    <location>
        <position position="264"/>
    </location>
    <ligand>
        <name>Zn(2+)</name>
        <dbReference type="ChEBI" id="CHEBI:29105"/>
        <label>1</label>
    </ligand>
</feature>
<dbReference type="GO" id="GO:0016788">
    <property type="term" value="F:hydrolase activity, acting on ester bonds"/>
    <property type="evidence" value="ECO:0007669"/>
    <property type="project" value="InterPro"/>
</dbReference>
<comment type="similarity">
    <text evidence="5">Belongs to the metallo-dependent hydrolases superfamily. Phosphotriesterase family.</text>
</comment>
<dbReference type="RefSeq" id="WP_407655864.1">
    <property type="nucleotide sequence ID" value="NZ_CP087164.1"/>
</dbReference>
<evidence type="ECO:0000256" key="2">
    <source>
        <dbReference type="ARBA" id="ARBA00022801"/>
    </source>
</evidence>
<feature type="binding site" evidence="4">
    <location>
        <position position="205"/>
    </location>
    <ligand>
        <name>Zn(2+)</name>
        <dbReference type="ChEBI" id="CHEBI:29105"/>
        <label>2</label>
    </ligand>
</feature>
<dbReference type="InterPro" id="IPR017947">
    <property type="entry name" value="AryldialkylPase_Zn-BS"/>
</dbReference>
<reference evidence="6" key="1">
    <citation type="journal article" date="2022" name="Int. J. Syst. Evol. Microbiol.">
        <title>Pseudomonas aegrilactucae sp. nov. and Pseudomonas morbosilactucae sp. nov., pathogens causing bacterial rot of lettuce in Japan.</title>
        <authorList>
            <person name="Sawada H."/>
            <person name="Fujikawa T."/>
            <person name="Satou M."/>
        </authorList>
    </citation>
    <scope>NUCLEOTIDE SEQUENCE</scope>
    <source>
        <strain evidence="6">0166_1</strain>
    </source>
</reference>
<proteinExistence type="inferred from homology"/>
<keyword evidence="2" id="KW-0378">Hydrolase</keyword>
<evidence type="ECO:0000256" key="5">
    <source>
        <dbReference type="PROSITE-ProRule" id="PRU00679"/>
    </source>
</evidence>
<evidence type="ECO:0000313" key="6">
    <source>
        <dbReference type="EMBL" id="UGS33679.1"/>
    </source>
</evidence>
<name>A0A9E6XRR9_9ACTN</name>
<dbReference type="EMBL" id="CP087164">
    <property type="protein sequence ID" value="UGS33679.1"/>
    <property type="molecule type" value="Genomic_DNA"/>
</dbReference>
<feature type="binding site" evidence="4">
    <location>
        <position position="24"/>
    </location>
    <ligand>
        <name>Zn(2+)</name>
        <dbReference type="ChEBI" id="CHEBI:29105"/>
        <label>1</label>
    </ligand>
</feature>
<evidence type="ECO:0000313" key="7">
    <source>
        <dbReference type="Proteomes" id="UP001162834"/>
    </source>
</evidence>
<dbReference type="PROSITE" id="PS01322">
    <property type="entry name" value="PHOSPHOTRIESTERASE_1"/>
    <property type="match status" value="1"/>
</dbReference>
<evidence type="ECO:0000256" key="4">
    <source>
        <dbReference type="PIRSR" id="PIRSR601559-51"/>
    </source>
</evidence>
<dbReference type="Pfam" id="PF02126">
    <property type="entry name" value="PTE"/>
    <property type="match status" value="1"/>
</dbReference>
<feature type="binding site" evidence="4">
    <location>
        <position position="176"/>
    </location>
    <ligand>
        <name>Zn(2+)</name>
        <dbReference type="ChEBI" id="CHEBI:29105"/>
        <label>2</label>
    </ligand>
</feature>